<dbReference type="GO" id="GO:0005549">
    <property type="term" value="F:odorant binding"/>
    <property type="evidence" value="ECO:0007669"/>
    <property type="project" value="InterPro"/>
</dbReference>
<dbReference type="CDD" id="cd23992">
    <property type="entry name" value="PBP_GOBP"/>
    <property type="match status" value="1"/>
</dbReference>
<keyword evidence="3" id="KW-1185">Reference proteome</keyword>
<dbReference type="InterPro" id="IPR036728">
    <property type="entry name" value="PBP_GOBP_sf"/>
</dbReference>
<dbReference type="Pfam" id="PF01395">
    <property type="entry name" value="PBP_GOBP"/>
    <property type="match status" value="1"/>
</dbReference>
<dbReference type="SUPFAM" id="SSF47565">
    <property type="entry name" value="Insect pheromone/odorant-binding proteins"/>
    <property type="match status" value="1"/>
</dbReference>
<sequence length="129" mass="15167">MKFLIFLYALSSVVYSKLRPEIIVDWENLHLPYFDKCVKETNVDPMIARLMFRQLQFPNEKSFQCYLTCIFKNNQIITPDDQIDYDKLLAVAHVSKELGEKCIKVVENMKEICEIVYVGAKCIIENSYE</sequence>
<feature type="signal peptide" evidence="1">
    <location>
        <begin position="1"/>
        <end position="16"/>
    </location>
</feature>
<organism evidence="2 3">
    <name type="scientific">Pyrocoelia pectoralis</name>
    <dbReference type="NCBI Taxonomy" id="417401"/>
    <lineage>
        <taxon>Eukaryota</taxon>
        <taxon>Metazoa</taxon>
        <taxon>Ecdysozoa</taxon>
        <taxon>Arthropoda</taxon>
        <taxon>Hexapoda</taxon>
        <taxon>Insecta</taxon>
        <taxon>Pterygota</taxon>
        <taxon>Neoptera</taxon>
        <taxon>Endopterygota</taxon>
        <taxon>Coleoptera</taxon>
        <taxon>Polyphaga</taxon>
        <taxon>Elateriformia</taxon>
        <taxon>Elateroidea</taxon>
        <taxon>Lampyridae</taxon>
        <taxon>Lampyrinae</taxon>
        <taxon>Pyrocoelia</taxon>
    </lineage>
</organism>
<dbReference type="SMART" id="SM00708">
    <property type="entry name" value="PhBP"/>
    <property type="match status" value="1"/>
</dbReference>
<protein>
    <submittedName>
        <fullName evidence="2">Uncharacterized protein</fullName>
    </submittedName>
</protein>
<dbReference type="Proteomes" id="UP001329430">
    <property type="component" value="Chromosome 4"/>
</dbReference>
<reference evidence="2 3" key="1">
    <citation type="journal article" date="2024" name="Insects">
        <title>An Improved Chromosome-Level Genome Assembly of the Firefly Pyrocoelia pectoralis.</title>
        <authorList>
            <person name="Fu X."/>
            <person name="Meyer-Rochow V.B."/>
            <person name="Ballantyne L."/>
            <person name="Zhu X."/>
        </authorList>
    </citation>
    <scope>NUCLEOTIDE SEQUENCE [LARGE SCALE GENOMIC DNA]</scope>
    <source>
        <strain evidence="2">XCY_ONT2</strain>
    </source>
</reference>
<dbReference type="AlphaFoldDB" id="A0AAN7V9G9"/>
<accession>A0AAN7V9G9</accession>
<gene>
    <name evidence="2" type="ORF">RI129_005770</name>
</gene>
<feature type="chain" id="PRO_5042882184" evidence="1">
    <location>
        <begin position="17"/>
        <end position="129"/>
    </location>
</feature>
<evidence type="ECO:0000256" key="1">
    <source>
        <dbReference type="SAM" id="SignalP"/>
    </source>
</evidence>
<dbReference type="InterPro" id="IPR006170">
    <property type="entry name" value="PBP/GOBP"/>
</dbReference>
<evidence type="ECO:0000313" key="3">
    <source>
        <dbReference type="Proteomes" id="UP001329430"/>
    </source>
</evidence>
<keyword evidence="1" id="KW-0732">Signal</keyword>
<dbReference type="Gene3D" id="1.10.238.20">
    <property type="entry name" value="Pheromone/general odorant binding protein domain"/>
    <property type="match status" value="1"/>
</dbReference>
<comment type="caution">
    <text evidence="2">The sequence shown here is derived from an EMBL/GenBank/DDBJ whole genome shotgun (WGS) entry which is preliminary data.</text>
</comment>
<evidence type="ECO:0000313" key="2">
    <source>
        <dbReference type="EMBL" id="KAK5644470.1"/>
    </source>
</evidence>
<dbReference type="EMBL" id="JAVRBK010000004">
    <property type="protein sequence ID" value="KAK5644470.1"/>
    <property type="molecule type" value="Genomic_DNA"/>
</dbReference>
<name>A0AAN7V9G9_9COLE</name>
<proteinExistence type="predicted"/>